<dbReference type="RefSeq" id="WP_345053233.1">
    <property type="nucleotide sequence ID" value="NZ_BAABDK010000016.1"/>
</dbReference>
<dbReference type="InterPro" id="IPR023393">
    <property type="entry name" value="START-like_dom_sf"/>
</dbReference>
<keyword evidence="2" id="KW-1133">Transmembrane helix</keyword>
<evidence type="ECO:0000256" key="2">
    <source>
        <dbReference type="SAM" id="Phobius"/>
    </source>
</evidence>
<dbReference type="Proteomes" id="UP001501469">
    <property type="component" value="Unassembled WGS sequence"/>
</dbReference>
<reference evidence="4" key="1">
    <citation type="journal article" date="2019" name="Int. J. Syst. Evol. Microbiol.">
        <title>The Global Catalogue of Microorganisms (GCM) 10K type strain sequencing project: providing services to taxonomists for standard genome sequencing and annotation.</title>
        <authorList>
            <consortium name="The Broad Institute Genomics Platform"/>
            <consortium name="The Broad Institute Genome Sequencing Center for Infectious Disease"/>
            <person name="Wu L."/>
            <person name="Ma J."/>
        </authorList>
    </citation>
    <scope>NUCLEOTIDE SEQUENCE [LARGE SCALE GENOMIC DNA]</scope>
    <source>
        <strain evidence="4">JCM 17225</strain>
    </source>
</reference>
<feature type="transmembrane region" description="Helical" evidence="2">
    <location>
        <begin position="130"/>
        <end position="152"/>
    </location>
</feature>
<evidence type="ECO:0000256" key="1">
    <source>
        <dbReference type="SAM" id="MobiDB-lite"/>
    </source>
</evidence>
<dbReference type="Gene3D" id="3.30.530.20">
    <property type="match status" value="1"/>
</dbReference>
<feature type="transmembrane region" description="Helical" evidence="2">
    <location>
        <begin position="30"/>
        <end position="51"/>
    </location>
</feature>
<sequence length="363" mass="40470">MKTLIAVTLAAVYGLVTRLMFGFLDNTTEIMSVTFLFVVPLVIGFLTVLLIPTEKTTSGTAAFFKPWLTSLVLLFITLLFNIEGLTCWIMLFPLFATLAGIGGLIAYHYKKSRTLEAVGSATMAWQKPNTLNVSLVFILPIALGSLEGGRAWTPQEITIREQLTIEAPVASVWQVLAGKRVVSHQLKRPLSSSLLGFPRHIATALDTLAVGGTRVSYYDSYYEKGLHFQEKVVRLEKERLLTFSVKTDPGQFPPTIMDEHILIGGKHLDILDDTYQFQALADGTTRVTLSSRFYINTPFNWYARIWANYLMSDILQGELYSVRERAMGAKLPIAFSDFDSGSKSAEKRHRRSHDSGPAGARQH</sequence>
<dbReference type="EMBL" id="BAABDK010000016">
    <property type="protein sequence ID" value="GAA4034383.1"/>
    <property type="molecule type" value="Genomic_DNA"/>
</dbReference>
<evidence type="ECO:0000313" key="3">
    <source>
        <dbReference type="EMBL" id="GAA4034383.1"/>
    </source>
</evidence>
<accession>A0ABP7U1D6</accession>
<keyword evidence="2" id="KW-0812">Transmembrane</keyword>
<keyword evidence="4" id="KW-1185">Reference proteome</keyword>
<comment type="caution">
    <text evidence="3">The sequence shown here is derived from an EMBL/GenBank/DDBJ whole genome shotgun (WGS) entry which is preliminary data.</text>
</comment>
<feature type="transmembrane region" description="Helical" evidence="2">
    <location>
        <begin position="63"/>
        <end position="82"/>
    </location>
</feature>
<dbReference type="SUPFAM" id="SSF55961">
    <property type="entry name" value="Bet v1-like"/>
    <property type="match status" value="1"/>
</dbReference>
<gene>
    <name evidence="3" type="ORF">GCM10022409_18440</name>
</gene>
<evidence type="ECO:0008006" key="5">
    <source>
        <dbReference type="Google" id="ProtNLM"/>
    </source>
</evidence>
<feature type="transmembrane region" description="Helical" evidence="2">
    <location>
        <begin position="88"/>
        <end position="109"/>
    </location>
</feature>
<dbReference type="CDD" id="cd07812">
    <property type="entry name" value="SRPBCC"/>
    <property type="match status" value="1"/>
</dbReference>
<keyword evidence="2" id="KW-0472">Membrane</keyword>
<evidence type="ECO:0000313" key="4">
    <source>
        <dbReference type="Proteomes" id="UP001501469"/>
    </source>
</evidence>
<name>A0ABP7U1D6_9BACT</name>
<proteinExistence type="predicted"/>
<protein>
    <recommendedName>
        <fullName evidence="5">SRPBCC family protein</fullName>
    </recommendedName>
</protein>
<organism evidence="3 4">
    <name type="scientific">Hymenobacter glaciei</name>
    <dbReference type="NCBI Taxonomy" id="877209"/>
    <lineage>
        <taxon>Bacteria</taxon>
        <taxon>Pseudomonadati</taxon>
        <taxon>Bacteroidota</taxon>
        <taxon>Cytophagia</taxon>
        <taxon>Cytophagales</taxon>
        <taxon>Hymenobacteraceae</taxon>
        <taxon>Hymenobacter</taxon>
    </lineage>
</organism>
<feature type="region of interest" description="Disordered" evidence="1">
    <location>
        <begin position="340"/>
        <end position="363"/>
    </location>
</feature>